<evidence type="ECO:0000313" key="2">
    <source>
        <dbReference type="EMBL" id="QHT95548.1"/>
    </source>
</evidence>
<protein>
    <submittedName>
        <fullName evidence="2">Uncharacterized protein</fullName>
    </submittedName>
</protein>
<name>A0A6C0IQR1_9ZZZZ</name>
<dbReference type="EMBL" id="MN740241">
    <property type="protein sequence ID" value="QHT95548.1"/>
    <property type="molecule type" value="Genomic_DNA"/>
</dbReference>
<dbReference type="AlphaFoldDB" id="A0A6C0IQR1"/>
<keyword evidence="1" id="KW-0175">Coiled coil</keyword>
<proteinExistence type="predicted"/>
<reference evidence="2" key="1">
    <citation type="journal article" date="2020" name="Nature">
        <title>Giant virus diversity and host interactions through global metagenomics.</title>
        <authorList>
            <person name="Schulz F."/>
            <person name="Roux S."/>
            <person name="Paez-Espino D."/>
            <person name="Jungbluth S."/>
            <person name="Walsh D.A."/>
            <person name="Denef V.J."/>
            <person name="McMahon K.D."/>
            <person name="Konstantinidis K.T."/>
            <person name="Eloe-Fadrosh E.A."/>
            <person name="Kyrpides N.C."/>
            <person name="Woyke T."/>
        </authorList>
    </citation>
    <scope>NUCLEOTIDE SEQUENCE</scope>
    <source>
        <strain evidence="2">GVMAG-M-3300024261-8</strain>
    </source>
</reference>
<organism evidence="2">
    <name type="scientific">viral metagenome</name>
    <dbReference type="NCBI Taxonomy" id="1070528"/>
    <lineage>
        <taxon>unclassified sequences</taxon>
        <taxon>metagenomes</taxon>
        <taxon>organismal metagenomes</taxon>
    </lineage>
</organism>
<sequence length="344" mass="39595">MSSVSYVEDMPAQMAYEKPCVYFTNSNLVLKDDSHLENVDFSLRITTLPRDYSDEQGATKLFNEVLQIGKVSKIVIVEKSFYNRRLSKNTTTHSATVDFEYWNNNTATAQLRDYLTGNQNAKISIVANDQLYWENGEPMTHLSISKGHSSTQSLIGISKQNEENNQLELSDNDWKSLYIPFISSNMLIGTPEGSTSRFIPLVKDYLETTLRLGKVSRVDFVDRELENGSRGKALFIHFEHWYENDYTKSFRNMLDTTGHYRFKGEYNNGVFCKLYAMNEDGDKVPGYIVFKINHKPIPEVENEVNVHQLSAANVFLTEELEKMTKTVEELQKELEKYKNMETSA</sequence>
<feature type="coiled-coil region" evidence="1">
    <location>
        <begin position="313"/>
        <end position="340"/>
    </location>
</feature>
<accession>A0A6C0IQR1</accession>
<evidence type="ECO:0000256" key="1">
    <source>
        <dbReference type="SAM" id="Coils"/>
    </source>
</evidence>